<feature type="domain" description="RES" evidence="1">
    <location>
        <begin position="14"/>
        <end position="138"/>
    </location>
</feature>
<protein>
    <submittedName>
        <fullName evidence="2">RES family NAD+ phosphorylase</fullName>
    </submittedName>
</protein>
<dbReference type="Proteomes" id="UP001597546">
    <property type="component" value="Unassembled WGS sequence"/>
</dbReference>
<dbReference type="SMART" id="SM00953">
    <property type="entry name" value="RES"/>
    <property type="match status" value="1"/>
</dbReference>
<comment type="caution">
    <text evidence="2">The sequence shown here is derived from an EMBL/GenBank/DDBJ whole genome shotgun (WGS) entry which is preliminary data.</text>
</comment>
<gene>
    <name evidence="2" type="ORF">ACFSSE_05955</name>
</gene>
<proteinExistence type="predicted"/>
<dbReference type="Pfam" id="PF08808">
    <property type="entry name" value="RES"/>
    <property type="match status" value="1"/>
</dbReference>
<organism evidence="2 3">
    <name type="scientific">Pedobacter alpinus</name>
    <dbReference type="NCBI Taxonomy" id="1590643"/>
    <lineage>
        <taxon>Bacteria</taxon>
        <taxon>Pseudomonadati</taxon>
        <taxon>Bacteroidota</taxon>
        <taxon>Sphingobacteriia</taxon>
        <taxon>Sphingobacteriales</taxon>
        <taxon>Sphingobacteriaceae</taxon>
        <taxon>Pedobacter</taxon>
    </lineage>
</organism>
<evidence type="ECO:0000313" key="2">
    <source>
        <dbReference type="EMBL" id="MFD2731244.1"/>
    </source>
</evidence>
<evidence type="ECO:0000313" key="3">
    <source>
        <dbReference type="Proteomes" id="UP001597546"/>
    </source>
</evidence>
<keyword evidence="3" id="KW-1185">Reference proteome</keyword>
<dbReference type="RefSeq" id="WP_379041101.1">
    <property type="nucleotide sequence ID" value="NZ_JBHSKW010000007.1"/>
</dbReference>
<accession>A0ABW5TQN2</accession>
<name>A0ABW5TQN2_9SPHI</name>
<dbReference type="InterPro" id="IPR014914">
    <property type="entry name" value="RES_dom"/>
</dbReference>
<reference evidence="3" key="1">
    <citation type="journal article" date="2019" name="Int. J. Syst. Evol. Microbiol.">
        <title>The Global Catalogue of Microorganisms (GCM) 10K type strain sequencing project: providing services to taxonomists for standard genome sequencing and annotation.</title>
        <authorList>
            <consortium name="The Broad Institute Genomics Platform"/>
            <consortium name="The Broad Institute Genome Sequencing Center for Infectious Disease"/>
            <person name="Wu L."/>
            <person name="Ma J."/>
        </authorList>
    </citation>
    <scope>NUCLEOTIDE SEQUENCE [LARGE SCALE GENOMIC DNA]</scope>
    <source>
        <strain evidence="3">KCTC 42456</strain>
    </source>
</reference>
<dbReference type="EMBL" id="JBHULV010000017">
    <property type="protein sequence ID" value="MFD2731244.1"/>
    <property type="molecule type" value="Genomic_DNA"/>
</dbReference>
<sequence>MELFRLGKSKYAKDFSGEGARIYGGRWNSEGVPAVYFGSSRSLAVLEVLVHLPTDLVPDNFCMAHFEVDVPFKEILLKDLPTNWNDYPFLKQVQLIGNQFFKDNQFLLLKVPSALVQHEYNYIANPLHQDINKIKLTENLNFSFDKRLL</sequence>
<evidence type="ECO:0000259" key="1">
    <source>
        <dbReference type="SMART" id="SM00953"/>
    </source>
</evidence>